<dbReference type="STRING" id="247279.NIES1031_05220"/>
<name>A0A1U7HWK8_9CHRO</name>
<proteinExistence type="predicted"/>
<dbReference type="SUPFAM" id="SSF46689">
    <property type="entry name" value="Homeodomain-like"/>
    <property type="match status" value="1"/>
</dbReference>
<evidence type="ECO:0000313" key="1">
    <source>
        <dbReference type="EMBL" id="OKH27984.1"/>
    </source>
</evidence>
<comment type="caution">
    <text evidence="1">The sequence shown here is derived from an EMBL/GenBank/DDBJ whole genome shotgun (WGS) entry which is preliminary data.</text>
</comment>
<gene>
    <name evidence="1" type="ORF">NIES1031_05220</name>
</gene>
<sequence>MPVKNFLKPQQKEQLQQALRESQCPYFRERVLMLLLMNDGKTYQEIADFIGCSYRTVAYWCTHSEPDNLDSMKDQRQNGNYRKATAEYIDRLMEIVQKKPSELGLPFENWSGERLATYLAQLTGIDLTGAHVRKLLKKQRDNTPRKCCTR</sequence>
<dbReference type="Proteomes" id="UP000185984">
    <property type="component" value="Unassembled WGS sequence"/>
</dbReference>
<organism evidence="1 2">
    <name type="scientific">Chroogloeocystis siderophila 5.2 s.c.1</name>
    <dbReference type="NCBI Taxonomy" id="247279"/>
    <lineage>
        <taxon>Bacteria</taxon>
        <taxon>Bacillati</taxon>
        <taxon>Cyanobacteriota</taxon>
        <taxon>Cyanophyceae</taxon>
        <taxon>Oscillatoriophycideae</taxon>
        <taxon>Chroococcales</taxon>
        <taxon>Chroococcaceae</taxon>
        <taxon>Chroogloeocystis</taxon>
    </lineage>
</organism>
<dbReference type="InterPro" id="IPR009057">
    <property type="entry name" value="Homeodomain-like_sf"/>
</dbReference>
<keyword evidence="2" id="KW-1185">Reference proteome</keyword>
<dbReference type="OrthoDB" id="5511915at2"/>
<dbReference type="RefSeq" id="WP_073548445.1">
    <property type="nucleotide sequence ID" value="NZ_CAWMVK010000034.1"/>
</dbReference>
<reference evidence="1 2" key="1">
    <citation type="submission" date="2016-11" db="EMBL/GenBank/DDBJ databases">
        <title>Draft Genome Sequences of Nine Cyanobacterial Strains from Diverse Habitats.</title>
        <authorList>
            <person name="Zhu T."/>
            <person name="Hou S."/>
            <person name="Lu X."/>
            <person name="Hess W.R."/>
        </authorList>
    </citation>
    <scope>NUCLEOTIDE SEQUENCE [LARGE SCALE GENOMIC DNA]</scope>
    <source>
        <strain evidence="1 2">5.2 s.c.1</strain>
    </source>
</reference>
<protein>
    <submittedName>
        <fullName evidence="1">Transposase</fullName>
    </submittedName>
</protein>
<accession>A0A1U7HWK8</accession>
<dbReference type="Pfam" id="PF13384">
    <property type="entry name" value="HTH_23"/>
    <property type="match status" value="1"/>
</dbReference>
<dbReference type="EMBL" id="MRCC01000004">
    <property type="protein sequence ID" value="OKH27984.1"/>
    <property type="molecule type" value="Genomic_DNA"/>
</dbReference>
<evidence type="ECO:0000313" key="2">
    <source>
        <dbReference type="Proteomes" id="UP000185984"/>
    </source>
</evidence>
<dbReference type="AlphaFoldDB" id="A0A1U7HWK8"/>